<evidence type="ECO:0000256" key="1">
    <source>
        <dbReference type="SAM" id="MobiDB-lite"/>
    </source>
</evidence>
<dbReference type="OrthoDB" id="3800967at2759"/>
<gene>
    <name evidence="3" type="ORF">BDV96DRAFT_654172</name>
</gene>
<name>A0A6A5YK24_9PLEO</name>
<reference evidence="3" key="1">
    <citation type="journal article" date="2020" name="Stud. Mycol.">
        <title>101 Dothideomycetes genomes: a test case for predicting lifestyles and emergence of pathogens.</title>
        <authorList>
            <person name="Haridas S."/>
            <person name="Albert R."/>
            <person name="Binder M."/>
            <person name="Bloem J."/>
            <person name="Labutti K."/>
            <person name="Salamov A."/>
            <person name="Andreopoulos B."/>
            <person name="Baker S."/>
            <person name="Barry K."/>
            <person name="Bills G."/>
            <person name="Bluhm B."/>
            <person name="Cannon C."/>
            <person name="Castanera R."/>
            <person name="Culley D."/>
            <person name="Daum C."/>
            <person name="Ezra D."/>
            <person name="Gonzalez J."/>
            <person name="Henrissat B."/>
            <person name="Kuo A."/>
            <person name="Liang C."/>
            <person name="Lipzen A."/>
            <person name="Lutzoni F."/>
            <person name="Magnuson J."/>
            <person name="Mondo S."/>
            <person name="Nolan M."/>
            <person name="Ohm R."/>
            <person name="Pangilinan J."/>
            <person name="Park H.-J."/>
            <person name="Ramirez L."/>
            <person name="Alfaro M."/>
            <person name="Sun H."/>
            <person name="Tritt A."/>
            <person name="Yoshinaga Y."/>
            <person name="Zwiers L.-H."/>
            <person name="Turgeon B."/>
            <person name="Goodwin S."/>
            <person name="Spatafora J."/>
            <person name="Crous P."/>
            <person name="Grigoriev I."/>
        </authorList>
    </citation>
    <scope>NUCLEOTIDE SEQUENCE</scope>
    <source>
        <strain evidence="3">CBS 627.86</strain>
    </source>
</reference>
<evidence type="ECO:0008006" key="5">
    <source>
        <dbReference type="Google" id="ProtNLM"/>
    </source>
</evidence>
<accession>A0A6A5YK24</accession>
<feature type="signal peptide" evidence="2">
    <location>
        <begin position="1"/>
        <end position="17"/>
    </location>
</feature>
<keyword evidence="2" id="KW-0732">Signal</keyword>
<evidence type="ECO:0000313" key="3">
    <source>
        <dbReference type="EMBL" id="KAF2107084.1"/>
    </source>
</evidence>
<organism evidence="3 4">
    <name type="scientific">Lophiotrema nucula</name>
    <dbReference type="NCBI Taxonomy" id="690887"/>
    <lineage>
        <taxon>Eukaryota</taxon>
        <taxon>Fungi</taxon>
        <taxon>Dikarya</taxon>
        <taxon>Ascomycota</taxon>
        <taxon>Pezizomycotina</taxon>
        <taxon>Dothideomycetes</taxon>
        <taxon>Pleosporomycetidae</taxon>
        <taxon>Pleosporales</taxon>
        <taxon>Lophiotremataceae</taxon>
        <taxon>Lophiotrema</taxon>
    </lineage>
</organism>
<feature type="chain" id="PRO_5025607319" description="F-box domain-containing protein" evidence="2">
    <location>
        <begin position="18"/>
        <end position="546"/>
    </location>
</feature>
<evidence type="ECO:0000313" key="4">
    <source>
        <dbReference type="Proteomes" id="UP000799770"/>
    </source>
</evidence>
<proteinExistence type="predicted"/>
<evidence type="ECO:0000256" key="2">
    <source>
        <dbReference type="SAM" id="SignalP"/>
    </source>
</evidence>
<feature type="region of interest" description="Disordered" evidence="1">
    <location>
        <begin position="47"/>
        <end position="70"/>
    </location>
</feature>
<protein>
    <recommendedName>
        <fullName evidence="5">F-box domain-containing protein</fullName>
    </recommendedName>
</protein>
<sequence length="546" mass="62560">MRFSLCIWAALVACALAAPDVSGDSLKHVERAELRLPAEVAANAAISRRDADTTETINQEPEPPGSGEVDDASCLSLDSSVVEAHSNLTARATKYKHAFELRTKIGRYNQMTDPYYNRDALFKWMSDNLMQLITESGKEYSKGSQKLAVEITHLTGDHDDSWAFDYLNIWIDAGWWGKNMDLAKLMVEVIANAARYSTNDLANCKNTRGSYPWRIQGDCEEWEVISDWELSELICPRHAPFYERLTALPREVRDMIYEAGLEELPRDIVFKARRNDKLFRKHPSIPAFCFITRQVHQESVSLLLREFRCIVGMAMGVRLVRRFVRYLPLNDRFSDIRHLCFESDTENVKSLLKCCKSLRYLKMDFNLCSMVMKEDIGMFQLRPSDAVAKEGLPLDLILGYEHLVGLILRCRTAWLYSRELGCSKQEVFRPYVAVEKTFFGVRPKHRTHLGVRIAPRDIQWHLLCVVNDYKGALQNSATDALNCNALATIYFNAVAVEEDTLRVTGDPDQTLHDLANWFRNAFLERNAQTVQVDVNIEPYFDFRLGV</sequence>
<dbReference type="EMBL" id="ML977357">
    <property type="protein sequence ID" value="KAF2107084.1"/>
    <property type="molecule type" value="Genomic_DNA"/>
</dbReference>
<dbReference type="Proteomes" id="UP000799770">
    <property type="component" value="Unassembled WGS sequence"/>
</dbReference>
<keyword evidence="4" id="KW-1185">Reference proteome</keyword>
<dbReference type="AlphaFoldDB" id="A0A6A5YK24"/>